<proteinExistence type="predicted"/>
<accession>A0A9X3AEW9</accession>
<evidence type="ECO:0000256" key="1">
    <source>
        <dbReference type="ARBA" id="ARBA00004196"/>
    </source>
</evidence>
<evidence type="ECO:0000313" key="4">
    <source>
        <dbReference type="EMBL" id="MCS7477887.1"/>
    </source>
</evidence>
<protein>
    <submittedName>
        <fullName evidence="4">Sugar ABC transporter substrate-binding protein</fullName>
    </submittedName>
</protein>
<evidence type="ECO:0000259" key="3">
    <source>
        <dbReference type="Pfam" id="PF13407"/>
    </source>
</evidence>
<dbReference type="PANTHER" id="PTHR30036">
    <property type="entry name" value="D-XYLOSE-BINDING PERIPLASMIC PROTEIN"/>
    <property type="match status" value="1"/>
</dbReference>
<gene>
    <name evidence="4" type="ORF">NZH93_13570</name>
</gene>
<comment type="caution">
    <text evidence="4">The sequence shown here is derived from an EMBL/GenBank/DDBJ whole genome shotgun (WGS) entry which is preliminary data.</text>
</comment>
<dbReference type="GO" id="GO:0030288">
    <property type="term" value="C:outer membrane-bounded periplasmic space"/>
    <property type="evidence" value="ECO:0007669"/>
    <property type="project" value="TreeGrafter"/>
</dbReference>
<dbReference type="SUPFAM" id="SSF53822">
    <property type="entry name" value="Periplasmic binding protein-like I"/>
    <property type="match status" value="1"/>
</dbReference>
<dbReference type="InterPro" id="IPR050555">
    <property type="entry name" value="Bact_Solute-Bind_Prot2"/>
</dbReference>
<dbReference type="Pfam" id="PF13407">
    <property type="entry name" value="Peripla_BP_4"/>
    <property type="match status" value="1"/>
</dbReference>
<sequence>MTTKTATRVAAALTTPVFVLAALAGCAGRDGGGAGGGSAMTIQFVNPLPSYPTWRRIGDCMGEEADRLGVALTQSGPTGQALDATAMIQQVRQATATKKDAVITFPAGEGFAQVLKQAQAAGVVTGTVYGPGGEDSGSDFNIGPDWTDIGTTLVEAVAALPGEHVLGLVAAADTGLGKSWLDGVKTAVAKTDNVTIAGEVYTGDDAAKALPQVNALLTAHPDVTTIVTHMGTTTPGAVAAIKSRGLVGRTFLLAGGHDNGGSEAIEEGTANLMLMQDVCSLGKQLVDGVVDVHNGKQAPEVPVKIRVVGKDQVRGLLDEGWV</sequence>
<name>A0A9X3AEW9_9PSEU</name>
<dbReference type="RefSeq" id="WP_259623392.1">
    <property type="nucleotide sequence ID" value="NZ_JANYMP010000005.1"/>
</dbReference>
<dbReference type="GO" id="GO:0030246">
    <property type="term" value="F:carbohydrate binding"/>
    <property type="evidence" value="ECO:0007669"/>
    <property type="project" value="TreeGrafter"/>
</dbReference>
<organism evidence="4 5">
    <name type="scientific">Umezawaea endophytica</name>
    <dbReference type="NCBI Taxonomy" id="1654476"/>
    <lineage>
        <taxon>Bacteria</taxon>
        <taxon>Bacillati</taxon>
        <taxon>Actinomycetota</taxon>
        <taxon>Actinomycetes</taxon>
        <taxon>Pseudonocardiales</taxon>
        <taxon>Pseudonocardiaceae</taxon>
        <taxon>Umezawaea</taxon>
    </lineage>
</organism>
<dbReference type="InterPro" id="IPR025997">
    <property type="entry name" value="SBP_2_dom"/>
</dbReference>
<dbReference type="InterPro" id="IPR028082">
    <property type="entry name" value="Peripla_BP_I"/>
</dbReference>
<dbReference type="AlphaFoldDB" id="A0A9X3AEW9"/>
<evidence type="ECO:0000256" key="2">
    <source>
        <dbReference type="SAM" id="SignalP"/>
    </source>
</evidence>
<comment type="subcellular location">
    <subcellularLocation>
        <location evidence="1">Cell envelope</location>
    </subcellularLocation>
</comment>
<feature type="chain" id="PRO_5040842147" evidence="2">
    <location>
        <begin position="22"/>
        <end position="322"/>
    </location>
</feature>
<dbReference type="Proteomes" id="UP001141259">
    <property type="component" value="Unassembled WGS sequence"/>
</dbReference>
<keyword evidence="2" id="KW-0732">Signal</keyword>
<dbReference type="Gene3D" id="3.40.50.2300">
    <property type="match status" value="2"/>
</dbReference>
<dbReference type="EMBL" id="JANYMP010000005">
    <property type="protein sequence ID" value="MCS7477887.1"/>
    <property type="molecule type" value="Genomic_DNA"/>
</dbReference>
<dbReference type="CDD" id="cd01536">
    <property type="entry name" value="PBP1_ABC_sugar_binding-like"/>
    <property type="match status" value="1"/>
</dbReference>
<feature type="domain" description="Periplasmic binding protein" evidence="3">
    <location>
        <begin position="43"/>
        <end position="296"/>
    </location>
</feature>
<reference evidence="4" key="1">
    <citation type="submission" date="2022-08" db="EMBL/GenBank/DDBJ databases">
        <authorList>
            <person name="Tistechok S."/>
            <person name="Samborskyy M."/>
            <person name="Roman I."/>
        </authorList>
    </citation>
    <scope>NUCLEOTIDE SEQUENCE</scope>
    <source>
        <strain evidence="4">DSM 103496</strain>
    </source>
</reference>
<dbReference type="PANTHER" id="PTHR30036:SF8">
    <property type="entry name" value="ABC-TYPE SUGAR TRANSPORT SYSTEM PERIPLASMIC COMPONENT-LIKE PROTEIN"/>
    <property type="match status" value="1"/>
</dbReference>
<evidence type="ECO:0000313" key="5">
    <source>
        <dbReference type="Proteomes" id="UP001141259"/>
    </source>
</evidence>
<feature type="signal peptide" evidence="2">
    <location>
        <begin position="1"/>
        <end position="21"/>
    </location>
</feature>
<dbReference type="PROSITE" id="PS51257">
    <property type="entry name" value="PROKAR_LIPOPROTEIN"/>
    <property type="match status" value="1"/>
</dbReference>
<keyword evidence="5" id="KW-1185">Reference proteome</keyword>